<protein>
    <submittedName>
        <fullName evidence="2">Uncharacterized protein</fullName>
    </submittedName>
</protein>
<feature type="compositionally biased region" description="Basic and acidic residues" evidence="1">
    <location>
        <begin position="120"/>
        <end position="134"/>
    </location>
</feature>
<keyword evidence="3" id="KW-1185">Reference proteome</keyword>
<comment type="caution">
    <text evidence="2">The sequence shown here is derived from an EMBL/GenBank/DDBJ whole genome shotgun (WGS) entry which is preliminary data.</text>
</comment>
<dbReference type="AlphaFoldDB" id="B1G4B8"/>
<proteinExistence type="predicted"/>
<dbReference type="SUPFAM" id="SSF52402">
    <property type="entry name" value="Adenine nucleotide alpha hydrolases-like"/>
    <property type="match status" value="1"/>
</dbReference>
<organism evidence="2 3">
    <name type="scientific">Paraburkholderia graminis (strain ATCC 700544 / DSM 17151 / LMG 18924 / NCIMB 13744 / C4D1M)</name>
    <dbReference type="NCBI Taxonomy" id="396598"/>
    <lineage>
        <taxon>Bacteria</taxon>
        <taxon>Pseudomonadati</taxon>
        <taxon>Pseudomonadota</taxon>
        <taxon>Betaproteobacteria</taxon>
        <taxon>Burkholderiales</taxon>
        <taxon>Burkholderiaceae</taxon>
        <taxon>Paraburkholderia</taxon>
    </lineage>
</organism>
<dbReference type="Gene3D" id="3.40.50.620">
    <property type="entry name" value="HUPs"/>
    <property type="match status" value="1"/>
</dbReference>
<evidence type="ECO:0000256" key="1">
    <source>
        <dbReference type="SAM" id="MobiDB-lite"/>
    </source>
</evidence>
<sequence length="143" mass="15053">MLVDATAQMATGVEGLPCVAETQLAVNDSHRIQFAVQELAPDLVMTGTDGGRGEQRLMHGSVTEHCPQIAIWPVLLTVARCAVPASVAQAISGTVTEPPGAATVCERVLTTACFVPPRAPDSRHGLLPRREGDTGMKPAFRAQ</sequence>
<evidence type="ECO:0000313" key="3">
    <source>
        <dbReference type="Proteomes" id="UP000005045"/>
    </source>
</evidence>
<dbReference type="InterPro" id="IPR014729">
    <property type="entry name" value="Rossmann-like_a/b/a_fold"/>
</dbReference>
<dbReference type="EMBL" id="ABLD01000013">
    <property type="protein sequence ID" value="EDT09157.1"/>
    <property type="molecule type" value="Genomic_DNA"/>
</dbReference>
<dbReference type="Proteomes" id="UP000005045">
    <property type="component" value="Unassembled WGS sequence"/>
</dbReference>
<accession>B1G4B8</accession>
<dbReference type="RefSeq" id="WP_006050774.1">
    <property type="nucleotide sequence ID" value="NZ_ABLD01000013.1"/>
</dbReference>
<reference evidence="2 3" key="1">
    <citation type="submission" date="2008-03" db="EMBL/GenBank/DDBJ databases">
        <title>Sequencing of the draft genome and assembly of Burkholderia graminis C4D1M.</title>
        <authorList>
            <consortium name="US DOE Joint Genome Institute (JGI-PGF)"/>
            <person name="Copeland A."/>
            <person name="Lucas S."/>
            <person name="Lapidus A."/>
            <person name="Glavina del Rio T."/>
            <person name="Dalin E."/>
            <person name="Tice H."/>
            <person name="Bruce D."/>
            <person name="Goodwin L."/>
            <person name="Pitluck S."/>
            <person name="Larimer F."/>
            <person name="Land M.L."/>
            <person name="Hauser L."/>
            <person name="Tiedje J."/>
            <person name="Richardson P."/>
        </authorList>
    </citation>
    <scope>NUCLEOTIDE SEQUENCE [LARGE SCALE GENOMIC DNA]</scope>
    <source>
        <strain evidence="3">ATCC 700544 / DSM 17151 / LMG 18924 / NCIMB 13744 / C4D1M</strain>
    </source>
</reference>
<feature type="region of interest" description="Disordered" evidence="1">
    <location>
        <begin position="120"/>
        <end position="143"/>
    </location>
</feature>
<evidence type="ECO:0000313" key="2">
    <source>
        <dbReference type="EMBL" id="EDT09157.1"/>
    </source>
</evidence>
<name>B1G4B8_PARG4</name>
<gene>
    <name evidence="2" type="ORF">BgramDRAFT_4209</name>
</gene>